<dbReference type="NCBIfam" id="TIGR01709">
    <property type="entry name" value="typeII_sec_gspL"/>
    <property type="match status" value="1"/>
</dbReference>
<evidence type="ECO:0000259" key="9">
    <source>
        <dbReference type="Pfam" id="PF05134"/>
    </source>
</evidence>
<sequence>MRPRLIVQIATDADAPLAARCLDAQGRLTGAGPEDEPAALARSRRVYALAPGTAVLTTRVAMPVRSRQRMAQAVPWAMEDQLSEDVEALHFLLGERNAAGEVHVAVVAARTLQAWEERLARAGVHAEEIYPDYLALPRHEHAWTILVAGDRALVRTGVQTGFSCESDVLALFLEAALSEAGDDAPPRLVAYLTPGAALPLPEVAPEAERHTVTDVPALLAENLDTRHAIGLRPVDAGGAGQWRRHWRTWRTAAILLALVVAADTARAWLVQWRLEQAIAATETDIASLFRATFPDAGTPVYPRRQMESRLAALRGGGSDETGLLPLLTRVAPLMGPVRLTGLSWGENGAEIAVRTDELAGVDALERRLADAGLTVEMRNVTREADGVSGRLHVEAGS</sequence>
<dbReference type="Gene3D" id="3.30.420.380">
    <property type="match status" value="1"/>
</dbReference>
<evidence type="ECO:0000256" key="7">
    <source>
        <dbReference type="ARBA" id="ARBA00022989"/>
    </source>
</evidence>
<evidence type="ECO:0000256" key="4">
    <source>
        <dbReference type="ARBA" id="ARBA00022519"/>
    </source>
</evidence>
<evidence type="ECO:0000259" key="10">
    <source>
        <dbReference type="Pfam" id="PF12693"/>
    </source>
</evidence>
<dbReference type="Gene3D" id="3.30.1360.100">
    <property type="entry name" value="General secretion pathway protein M, EpsM"/>
    <property type="match status" value="1"/>
</dbReference>
<comment type="subcellular location">
    <subcellularLocation>
        <location evidence="1">Cell inner membrane</location>
        <topology evidence="1">Single-pass membrane protein</topology>
    </subcellularLocation>
</comment>
<feature type="domain" description="GspL cytoplasmic actin-ATPase-like" evidence="9">
    <location>
        <begin position="24"/>
        <end position="177"/>
    </location>
</feature>
<keyword evidence="2" id="KW-0813">Transport</keyword>
<keyword evidence="5" id="KW-0812">Transmembrane</keyword>
<dbReference type="InterPro" id="IPR007812">
    <property type="entry name" value="T2SS_protein-GspL"/>
</dbReference>
<dbReference type="CDD" id="cd24017">
    <property type="entry name" value="ASKHA_T2SSL_N"/>
    <property type="match status" value="1"/>
</dbReference>
<evidence type="ECO:0000256" key="8">
    <source>
        <dbReference type="ARBA" id="ARBA00023136"/>
    </source>
</evidence>
<evidence type="ECO:0000256" key="6">
    <source>
        <dbReference type="ARBA" id="ARBA00022927"/>
    </source>
</evidence>
<dbReference type="InterPro" id="IPR043129">
    <property type="entry name" value="ATPase_NBD"/>
</dbReference>
<evidence type="ECO:0000256" key="1">
    <source>
        <dbReference type="ARBA" id="ARBA00004377"/>
    </source>
</evidence>
<dbReference type="AlphaFoldDB" id="A0A5B8RHT7"/>
<keyword evidence="6" id="KW-0653">Protein transport</keyword>
<evidence type="ECO:0000256" key="3">
    <source>
        <dbReference type="ARBA" id="ARBA00022475"/>
    </source>
</evidence>
<protein>
    <submittedName>
        <fullName evidence="11">Type II secretion system protein L</fullName>
    </submittedName>
</protein>
<dbReference type="Pfam" id="PF12693">
    <property type="entry name" value="GspL_C"/>
    <property type="match status" value="1"/>
</dbReference>
<evidence type="ECO:0000256" key="5">
    <source>
        <dbReference type="ARBA" id="ARBA00022692"/>
    </source>
</evidence>
<dbReference type="InterPro" id="IPR024230">
    <property type="entry name" value="GspL_cyto_dom"/>
</dbReference>
<evidence type="ECO:0000256" key="2">
    <source>
        <dbReference type="ARBA" id="ARBA00022448"/>
    </source>
</evidence>
<keyword evidence="4" id="KW-0997">Cell inner membrane</keyword>
<organism evidence="11">
    <name type="scientific">uncultured organism</name>
    <dbReference type="NCBI Taxonomy" id="155900"/>
    <lineage>
        <taxon>unclassified sequences</taxon>
        <taxon>environmental samples</taxon>
    </lineage>
</organism>
<keyword evidence="8" id="KW-0472">Membrane</keyword>
<dbReference type="SUPFAM" id="SSF53067">
    <property type="entry name" value="Actin-like ATPase domain"/>
    <property type="match status" value="1"/>
</dbReference>
<reference evidence="11" key="1">
    <citation type="submission" date="2019-06" db="EMBL/GenBank/DDBJ databases">
        <authorList>
            <person name="Murdoch R.W."/>
            <person name="Fathepure B."/>
        </authorList>
    </citation>
    <scope>NUCLEOTIDE SEQUENCE</scope>
</reference>
<dbReference type="GO" id="GO:0005886">
    <property type="term" value="C:plasma membrane"/>
    <property type="evidence" value="ECO:0007669"/>
    <property type="project" value="UniProtKB-SubCell"/>
</dbReference>
<dbReference type="InterPro" id="IPR025691">
    <property type="entry name" value="GspL_pp_dom"/>
</dbReference>
<gene>
    <name evidence="11" type="primary">epsL_2</name>
    <name evidence="11" type="ORF">KBTEX_03844</name>
</gene>
<keyword evidence="3" id="KW-1003">Cell membrane</keyword>
<accession>A0A5B8RHT7</accession>
<dbReference type="EMBL" id="MN079261">
    <property type="protein sequence ID" value="QEA07488.1"/>
    <property type="molecule type" value="Genomic_DNA"/>
</dbReference>
<evidence type="ECO:0000313" key="11">
    <source>
        <dbReference type="EMBL" id="QEA07488.1"/>
    </source>
</evidence>
<name>A0A5B8RHT7_9ZZZZ</name>
<feature type="domain" description="GspL periplasmic" evidence="10">
    <location>
        <begin position="243"/>
        <end position="394"/>
    </location>
</feature>
<dbReference type="Pfam" id="PF05134">
    <property type="entry name" value="T2SSL"/>
    <property type="match status" value="1"/>
</dbReference>
<proteinExistence type="predicted"/>
<dbReference type="PIRSF" id="PIRSF015761">
    <property type="entry name" value="Protein_L"/>
    <property type="match status" value="1"/>
</dbReference>
<dbReference type="GO" id="GO:0015031">
    <property type="term" value="P:protein transport"/>
    <property type="evidence" value="ECO:0007669"/>
    <property type="project" value="UniProtKB-KW"/>
</dbReference>
<keyword evidence="7" id="KW-1133">Transmembrane helix</keyword>